<name>A0A1Q9E2Q8_SYMMI</name>
<dbReference type="Proteomes" id="UP000186817">
    <property type="component" value="Unassembled WGS sequence"/>
</dbReference>
<dbReference type="PANTHER" id="PTHR45740:SF2">
    <property type="entry name" value="POLY [ADP-RIBOSE] POLYMERASE"/>
    <property type="match status" value="1"/>
</dbReference>
<dbReference type="Gene3D" id="3.30.720.50">
    <property type="match status" value="1"/>
</dbReference>
<dbReference type="GO" id="GO:1990404">
    <property type="term" value="F:NAD+-protein mono-ADP-ribosyltransferase activity"/>
    <property type="evidence" value="ECO:0007669"/>
    <property type="project" value="TreeGrafter"/>
</dbReference>
<dbReference type="GO" id="GO:0003950">
    <property type="term" value="F:NAD+ poly-ADP-ribosyltransferase activity"/>
    <property type="evidence" value="ECO:0007669"/>
    <property type="project" value="InterPro"/>
</dbReference>
<comment type="similarity">
    <text evidence="3">Belongs to the ARTD/PARP family.</text>
</comment>
<keyword evidence="8" id="KW-1185">Reference proteome</keyword>
<comment type="subcellular location">
    <subcellularLocation>
        <location evidence="1">Nucleus</location>
    </subcellularLocation>
</comment>
<dbReference type="Gene3D" id="3.90.228.10">
    <property type="match status" value="1"/>
</dbReference>
<feature type="repeat" description="WD" evidence="4">
    <location>
        <begin position="728"/>
        <end position="769"/>
    </location>
</feature>
<dbReference type="InterPro" id="IPR051712">
    <property type="entry name" value="ARTD-AVP"/>
</dbReference>
<dbReference type="GO" id="GO:0008270">
    <property type="term" value="F:zinc ion binding"/>
    <property type="evidence" value="ECO:0007669"/>
    <property type="project" value="InterPro"/>
</dbReference>
<dbReference type="SUPFAM" id="SSF56399">
    <property type="entry name" value="ADP-ribosylation"/>
    <property type="match status" value="1"/>
</dbReference>
<dbReference type="InterPro" id="IPR001680">
    <property type="entry name" value="WD40_rpt"/>
</dbReference>
<dbReference type="PROSITE" id="PS50918">
    <property type="entry name" value="WWE"/>
    <property type="match status" value="1"/>
</dbReference>
<dbReference type="InterPro" id="IPR037197">
    <property type="entry name" value="WWE_dom_sf"/>
</dbReference>
<comment type="caution">
    <text evidence="7">The sequence shown here is derived from an EMBL/GenBank/DDBJ whole genome shotgun (WGS) entry which is preliminary data.</text>
</comment>
<feature type="region of interest" description="Disordered" evidence="5">
    <location>
        <begin position="206"/>
        <end position="236"/>
    </location>
</feature>
<feature type="compositionally biased region" description="Polar residues" evidence="5">
    <location>
        <begin position="210"/>
        <end position="219"/>
    </location>
</feature>
<dbReference type="PROSITE" id="PS50082">
    <property type="entry name" value="WD_REPEATS_2"/>
    <property type="match status" value="1"/>
</dbReference>
<feature type="domain" description="WWE" evidence="6">
    <location>
        <begin position="280"/>
        <end position="358"/>
    </location>
</feature>
<dbReference type="Pfam" id="PF00400">
    <property type="entry name" value="WD40"/>
    <property type="match status" value="4"/>
</dbReference>
<evidence type="ECO:0000256" key="2">
    <source>
        <dbReference type="ARBA" id="ARBA00023242"/>
    </source>
</evidence>
<proteinExistence type="inferred from homology"/>
<dbReference type="SUPFAM" id="SSF50978">
    <property type="entry name" value="WD40 repeat-like"/>
    <property type="match status" value="1"/>
</dbReference>
<dbReference type="OrthoDB" id="428419at2759"/>
<dbReference type="AlphaFoldDB" id="A0A1Q9E2Q8"/>
<evidence type="ECO:0000256" key="3">
    <source>
        <dbReference type="ARBA" id="ARBA00024347"/>
    </source>
</evidence>
<dbReference type="SMART" id="SM00678">
    <property type="entry name" value="WWE"/>
    <property type="match status" value="1"/>
</dbReference>
<evidence type="ECO:0000256" key="4">
    <source>
        <dbReference type="PROSITE-ProRule" id="PRU00221"/>
    </source>
</evidence>
<evidence type="ECO:0000313" key="7">
    <source>
        <dbReference type="EMBL" id="OLQ01679.1"/>
    </source>
</evidence>
<evidence type="ECO:0000313" key="8">
    <source>
        <dbReference type="Proteomes" id="UP000186817"/>
    </source>
</evidence>
<sequence length="1071" mass="116326">MVPKVQDMDRLQATSASISALAGKPLEEIFGPAELDFLRKAWVQVRADRRFAVSHKELNFQNLEVLVDGCDSSVPVLATGRIEVVHHAEGRLEHPDCLLPFVLWLGDSTDTVLPTLTAPRNTPKACTAAEGCKAGKLLSLQPPPGPASQILGADTPHGLELWNQSAQLSLEFPAPVSLLRPAPPRAPIVRPLEARCTAPPLVLPAAKTLESPTHSSQGSTGLGLSEGEDDGEDLPQAGIESARPALDQMQLKPELLPAFLDGNAMGGVTSFLNQDARREVPDPTFEHIAQFVPKWEWQGDGGTYVPYDAKLALKLEKAFSKLQEASASMVELSASVTVDLTQMREVAKSGEITRRIRRKTLDEVARGLAEPTWLHQDGEVLLADVPAEHLEATLVHETFFREGGLDAQEWAVVAIQRVQNYPLREAYHFERQQMLRELRRRTTEGSPEEEGKPDLELKEVWKGGEAALLGELQERLLAHGTRTCDPTVIVQDRDGFMAEKGAERAFYGQGCYFAEFVQYAHHYSHVVAGNTATRQLVLADVLCGRAYDMGEQLDRSGARCNRAWLRSNGYDSVVGGPHTPAKSGRGPNESRLFVMYRANQTYPRFVVTYKRITASKLIRSPARMKTTGSQSSQTPRQTPRASGPRFVPADVKVSQHGGPLLCVSWLSGQLCLATAGHVIRIDGQQTQRTALPHSAECAAFGPSGSVALWLKSRRLLLGGPQDDLSEAALEHPWTAQVVAWSPDEAEVATGSKDGKVRMFSVSTRTVRETFAHSCPVLCLAWNPERPKMALGGSDGKLCVLATDTMTIELTLEMTNWLTSLAWSSCGERLAVGCDDRKLHVLRGGCAECAVEHEDRIWASMFHPEFTHVVATGAVDGKVRIVNTTTSTAESVSRGNEVVTSAAWNPAGDALAVGGDGGTLRIISFQAQKIQSSSKVHGGFNGKVDAHMFALDEAFDAPKTGGYVAVPGFERFGSPKDKNVMPVLAKDEGVKVLDKSTPEVTFGLNVSPVLLSVLDQMAKEVEEFPTAVRVLNWSGEACLSGSRRFKAADAVKLGSVPSAMMSRSLDLAILRQ</sequence>
<evidence type="ECO:0000259" key="6">
    <source>
        <dbReference type="PROSITE" id="PS50918"/>
    </source>
</evidence>
<dbReference type="InterPro" id="IPR004170">
    <property type="entry name" value="WWE_dom"/>
</dbReference>
<dbReference type="Pfam" id="PF02825">
    <property type="entry name" value="WWE"/>
    <property type="match status" value="1"/>
</dbReference>
<feature type="region of interest" description="Disordered" evidence="5">
    <location>
        <begin position="620"/>
        <end position="646"/>
    </location>
</feature>
<gene>
    <name evidence="7" type="primary">HET-E1</name>
    <name evidence="7" type="ORF">AK812_SmicGene15564</name>
</gene>
<dbReference type="Pfam" id="PF00644">
    <property type="entry name" value="PARP"/>
    <property type="match status" value="1"/>
</dbReference>
<dbReference type="InterPro" id="IPR012317">
    <property type="entry name" value="Poly(ADP-ribose)pol_cat_dom"/>
</dbReference>
<dbReference type="SMART" id="SM00320">
    <property type="entry name" value="WD40"/>
    <property type="match status" value="5"/>
</dbReference>
<dbReference type="InterPro" id="IPR015943">
    <property type="entry name" value="WD40/YVTN_repeat-like_dom_sf"/>
</dbReference>
<dbReference type="PANTHER" id="PTHR45740">
    <property type="entry name" value="POLY [ADP-RIBOSE] POLYMERASE"/>
    <property type="match status" value="1"/>
</dbReference>
<dbReference type="InterPro" id="IPR018123">
    <property type="entry name" value="WWE-dom_subgr"/>
</dbReference>
<reference evidence="7 8" key="1">
    <citation type="submission" date="2016-02" db="EMBL/GenBank/DDBJ databases">
        <title>Genome analysis of coral dinoflagellate symbionts highlights evolutionary adaptations to a symbiotic lifestyle.</title>
        <authorList>
            <person name="Aranda M."/>
            <person name="Li Y."/>
            <person name="Liew Y.J."/>
            <person name="Baumgarten S."/>
            <person name="Simakov O."/>
            <person name="Wilson M."/>
            <person name="Piel J."/>
            <person name="Ashoor H."/>
            <person name="Bougouffa S."/>
            <person name="Bajic V.B."/>
            <person name="Ryu T."/>
            <person name="Ravasi T."/>
            <person name="Bayer T."/>
            <person name="Micklem G."/>
            <person name="Kim H."/>
            <person name="Bhak J."/>
            <person name="Lajeunesse T.C."/>
            <person name="Voolstra C.R."/>
        </authorList>
    </citation>
    <scope>NUCLEOTIDE SEQUENCE [LARGE SCALE GENOMIC DNA]</scope>
    <source>
        <strain evidence="7 8">CCMP2467</strain>
    </source>
</reference>
<evidence type="ECO:0000256" key="5">
    <source>
        <dbReference type="SAM" id="MobiDB-lite"/>
    </source>
</evidence>
<evidence type="ECO:0000256" key="1">
    <source>
        <dbReference type="ARBA" id="ARBA00004123"/>
    </source>
</evidence>
<keyword evidence="2" id="KW-0539">Nucleus</keyword>
<dbReference type="InterPro" id="IPR036322">
    <property type="entry name" value="WD40_repeat_dom_sf"/>
</dbReference>
<dbReference type="Gene3D" id="2.130.10.10">
    <property type="entry name" value="YVTN repeat-like/Quinoprotein amine dehydrogenase"/>
    <property type="match status" value="2"/>
</dbReference>
<dbReference type="GO" id="GO:0005634">
    <property type="term" value="C:nucleus"/>
    <property type="evidence" value="ECO:0007669"/>
    <property type="project" value="UniProtKB-SubCell"/>
</dbReference>
<accession>A0A1Q9E2Q8</accession>
<dbReference type="EMBL" id="LSRX01000284">
    <property type="protein sequence ID" value="OLQ01679.1"/>
    <property type="molecule type" value="Genomic_DNA"/>
</dbReference>
<keyword evidence="4" id="KW-0853">WD repeat</keyword>
<organism evidence="7 8">
    <name type="scientific">Symbiodinium microadriaticum</name>
    <name type="common">Dinoflagellate</name>
    <name type="synonym">Zooxanthella microadriatica</name>
    <dbReference type="NCBI Taxonomy" id="2951"/>
    <lineage>
        <taxon>Eukaryota</taxon>
        <taxon>Sar</taxon>
        <taxon>Alveolata</taxon>
        <taxon>Dinophyceae</taxon>
        <taxon>Suessiales</taxon>
        <taxon>Symbiodiniaceae</taxon>
        <taxon>Symbiodinium</taxon>
    </lineage>
</organism>
<protein>
    <submittedName>
        <fullName evidence="7">Vegetative incompatibility protein HET-E-1</fullName>
    </submittedName>
</protein>
<dbReference type="SUPFAM" id="SSF117839">
    <property type="entry name" value="WWE domain"/>
    <property type="match status" value="1"/>
</dbReference>
<feature type="compositionally biased region" description="Polar residues" evidence="5">
    <location>
        <begin position="626"/>
        <end position="640"/>
    </location>
</feature>